<name>A0ACB7Y192_9ERIC</name>
<dbReference type="EMBL" id="CM037155">
    <property type="protein sequence ID" value="KAH7846944.1"/>
    <property type="molecule type" value="Genomic_DNA"/>
</dbReference>
<reference evidence="1 2" key="1">
    <citation type="journal article" date="2021" name="Hortic Res">
        <title>High-quality reference genome and annotation aids understanding of berry development for evergreen blueberry (Vaccinium darrowii).</title>
        <authorList>
            <person name="Yu J."/>
            <person name="Hulse-Kemp A.M."/>
            <person name="Babiker E."/>
            <person name="Staton M."/>
        </authorList>
    </citation>
    <scope>NUCLEOTIDE SEQUENCE [LARGE SCALE GENOMIC DNA]</scope>
    <source>
        <strain evidence="2">cv. NJ 8807/NJ 8810</strain>
        <tissue evidence="1">Young leaf</tissue>
    </source>
</reference>
<sequence length="521" mass="58443">MAQFGPWMRASPATQLGRRRPTSPVVERRQATSPDKAGSGRGRPKKGSTPGGDPKGTHGSPLPMHVALPTAKTYKRKLDTGGMVTDGNHQDTAGPLDEGVGRPLTFHQLKELVRLHSPSLFFLSETKNGVSKLELIKRSLNMDGMLRVDPVGTAGGLALFWKNSISVTLEKFCDWFIDVRIFDGVLKKSWRLINVYFNSYVGVRHSQWEFFIRYKACLSEEWVIWGDMNDLLSEDEKCGGIPWAASSVRGFRNFVDVCGLTDLGFSGQPFTWQNNRAGEGFIQERLDRDLASHPWCNMYNHAMVTHIYTVGSDHCAIKLDLNPSISKMRAPFRFDARWGDDEGAHDVIQQAWSTQVYGSRFFSVFKKVQSCRVALTNWKRRKRGNEVRTAEEIKNKIAALNNGSSTPLIGEIQKLKARNRICGIERADGVWTNNPLEVQLEFRQFFSEFFAASPLIQHQETVEAIPGRVSDATNRILIKPATDTEIHEALMMMGPTKAPGIDGMTALFYQSCWDIVGRTIG</sequence>
<keyword evidence="2" id="KW-1185">Reference proteome</keyword>
<evidence type="ECO:0000313" key="2">
    <source>
        <dbReference type="Proteomes" id="UP000828048"/>
    </source>
</evidence>
<evidence type="ECO:0000313" key="1">
    <source>
        <dbReference type="EMBL" id="KAH7846944.1"/>
    </source>
</evidence>
<gene>
    <name evidence="1" type="ORF">Vadar_019993</name>
</gene>
<accession>A0ACB7Y192</accession>
<dbReference type="Proteomes" id="UP000828048">
    <property type="component" value="Chromosome 5"/>
</dbReference>
<protein>
    <submittedName>
        <fullName evidence="1">Uncharacterized protein</fullName>
    </submittedName>
</protein>
<comment type="caution">
    <text evidence="1">The sequence shown here is derived from an EMBL/GenBank/DDBJ whole genome shotgun (WGS) entry which is preliminary data.</text>
</comment>
<proteinExistence type="predicted"/>
<organism evidence="1 2">
    <name type="scientific">Vaccinium darrowii</name>
    <dbReference type="NCBI Taxonomy" id="229202"/>
    <lineage>
        <taxon>Eukaryota</taxon>
        <taxon>Viridiplantae</taxon>
        <taxon>Streptophyta</taxon>
        <taxon>Embryophyta</taxon>
        <taxon>Tracheophyta</taxon>
        <taxon>Spermatophyta</taxon>
        <taxon>Magnoliopsida</taxon>
        <taxon>eudicotyledons</taxon>
        <taxon>Gunneridae</taxon>
        <taxon>Pentapetalae</taxon>
        <taxon>asterids</taxon>
        <taxon>Ericales</taxon>
        <taxon>Ericaceae</taxon>
        <taxon>Vaccinioideae</taxon>
        <taxon>Vaccinieae</taxon>
        <taxon>Vaccinium</taxon>
    </lineage>
</organism>